<protein>
    <recommendedName>
        <fullName evidence="8">Amino acid transporter transmembrane domain-containing protein</fullName>
    </recommendedName>
</protein>
<feature type="signal peptide" evidence="7">
    <location>
        <begin position="1"/>
        <end position="26"/>
    </location>
</feature>
<dbReference type="PANTHER" id="PTHR22950:SF652">
    <property type="entry name" value="TRANSMEMBRANE AMINO ACID TRANSPORTER FAMILY PROTEIN"/>
    <property type="match status" value="1"/>
</dbReference>
<feature type="transmembrane region" description="Helical" evidence="6">
    <location>
        <begin position="284"/>
        <end position="304"/>
    </location>
</feature>
<name>A0A6U7L8H5_9EUKA</name>
<evidence type="ECO:0000256" key="5">
    <source>
        <dbReference type="SAM" id="Coils"/>
    </source>
</evidence>
<accession>A0A6U7L8H5</accession>
<evidence type="ECO:0000313" key="9">
    <source>
        <dbReference type="EMBL" id="CAD9530493.1"/>
    </source>
</evidence>
<keyword evidence="7" id="KW-0732">Signal</keyword>
<reference evidence="10" key="1">
    <citation type="submission" date="2021-01" db="EMBL/GenBank/DDBJ databases">
        <authorList>
            <person name="Corre E."/>
            <person name="Pelletier E."/>
            <person name="Niang G."/>
            <person name="Scheremetjew M."/>
            <person name="Finn R."/>
            <person name="Kale V."/>
            <person name="Holt S."/>
            <person name="Cochrane G."/>
            <person name="Meng A."/>
            <person name="Brown T."/>
            <person name="Cohen L."/>
        </authorList>
    </citation>
    <scope>NUCLEOTIDE SEQUENCE</scope>
    <source>
        <strain evidence="10">UTEX LB 985</strain>
    </source>
</reference>
<dbReference type="Pfam" id="PF01490">
    <property type="entry name" value="Aa_trans"/>
    <property type="match status" value="1"/>
</dbReference>
<evidence type="ECO:0000256" key="7">
    <source>
        <dbReference type="SAM" id="SignalP"/>
    </source>
</evidence>
<gene>
    <name evidence="9" type="ORF">CBRE1094_LOCUS37887</name>
    <name evidence="10" type="ORF">CBRE1094_LOCUS37896</name>
</gene>
<feature type="chain" id="PRO_5035586115" description="Amino acid transporter transmembrane domain-containing protein" evidence="7">
    <location>
        <begin position="27"/>
        <end position="584"/>
    </location>
</feature>
<evidence type="ECO:0000313" key="10">
    <source>
        <dbReference type="EMBL" id="CAD9530517.1"/>
    </source>
</evidence>
<dbReference type="EMBL" id="HBGU01069448">
    <property type="protein sequence ID" value="CAD9530517.1"/>
    <property type="molecule type" value="Transcribed_RNA"/>
</dbReference>
<feature type="transmembrane region" description="Helical" evidence="6">
    <location>
        <begin position="502"/>
        <end position="520"/>
    </location>
</feature>
<evidence type="ECO:0000256" key="3">
    <source>
        <dbReference type="ARBA" id="ARBA00022989"/>
    </source>
</evidence>
<comment type="subcellular location">
    <subcellularLocation>
        <location evidence="1">Membrane</location>
        <topology evidence="1">Multi-pass membrane protein</topology>
    </subcellularLocation>
</comment>
<feature type="transmembrane region" description="Helical" evidence="6">
    <location>
        <begin position="557"/>
        <end position="582"/>
    </location>
</feature>
<dbReference type="InterPro" id="IPR013057">
    <property type="entry name" value="AA_transpt_TM"/>
</dbReference>
<dbReference type="PANTHER" id="PTHR22950">
    <property type="entry name" value="AMINO ACID TRANSPORTER"/>
    <property type="match status" value="1"/>
</dbReference>
<evidence type="ECO:0000259" key="8">
    <source>
        <dbReference type="Pfam" id="PF01490"/>
    </source>
</evidence>
<evidence type="ECO:0000256" key="4">
    <source>
        <dbReference type="ARBA" id="ARBA00023136"/>
    </source>
</evidence>
<feature type="domain" description="Amino acid transporter transmembrane" evidence="8">
    <location>
        <begin position="165"/>
        <end position="554"/>
    </location>
</feature>
<dbReference type="GO" id="GO:0015179">
    <property type="term" value="F:L-amino acid transmembrane transporter activity"/>
    <property type="evidence" value="ECO:0007669"/>
    <property type="project" value="TreeGrafter"/>
</dbReference>
<feature type="transmembrane region" description="Helical" evidence="6">
    <location>
        <begin position="402"/>
        <end position="428"/>
    </location>
</feature>
<dbReference type="EMBL" id="HBGU01069436">
    <property type="protein sequence ID" value="CAD9530493.1"/>
    <property type="molecule type" value="Transcribed_RNA"/>
</dbReference>
<keyword evidence="4 6" id="KW-0472">Membrane</keyword>
<feature type="transmembrane region" description="Helical" evidence="6">
    <location>
        <begin position="526"/>
        <end position="545"/>
    </location>
</feature>
<feature type="coiled-coil region" evidence="5">
    <location>
        <begin position="133"/>
        <end position="160"/>
    </location>
</feature>
<keyword evidence="2 6" id="KW-0812">Transmembrane</keyword>
<proteinExistence type="predicted"/>
<dbReference type="GO" id="GO:0016020">
    <property type="term" value="C:membrane"/>
    <property type="evidence" value="ECO:0007669"/>
    <property type="project" value="UniProtKB-SubCell"/>
</dbReference>
<feature type="transmembrane region" description="Helical" evidence="6">
    <location>
        <begin position="196"/>
        <end position="221"/>
    </location>
</feature>
<feature type="transmembrane region" description="Helical" evidence="6">
    <location>
        <begin position="448"/>
        <end position="466"/>
    </location>
</feature>
<feature type="transmembrane region" description="Helical" evidence="6">
    <location>
        <begin position="311"/>
        <end position="334"/>
    </location>
</feature>
<organism evidence="10">
    <name type="scientific">Haptolina brevifila</name>
    <dbReference type="NCBI Taxonomy" id="156173"/>
    <lineage>
        <taxon>Eukaryota</taxon>
        <taxon>Haptista</taxon>
        <taxon>Haptophyta</taxon>
        <taxon>Prymnesiophyceae</taxon>
        <taxon>Prymnesiales</taxon>
        <taxon>Prymnesiaceae</taxon>
        <taxon>Haptolina</taxon>
    </lineage>
</organism>
<feature type="transmembrane region" description="Helical" evidence="6">
    <location>
        <begin position="364"/>
        <end position="381"/>
    </location>
</feature>
<evidence type="ECO:0000256" key="1">
    <source>
        <dbReference type="ARBA" id="ARBA00004141"/>
    </source>
</evidence>
<sequence>MGPVLMAQRTTRSLVSLAFLVSTVEAFSGVLSGGATVPSRGHVVGAHPALRRAVVSASSNIDNPSASSTQPAPALPVDDITEAVDALLGPSGSSGLLNEKVLTVEPGEPLPPEGFAWSETGFTEGSALLEISNTAMADNAVIFEEKLDNLQAERAFAENMSLSEGSSTAATVLNIFNNVAGAGVLTLAYGMVGVGWVPALLTCVGIGAISGWTFYLTGAACEAVGATSFKDLWGRTLGKESAWIIDSAIVMMCFLSVVIYSTIVGDLFSSLASLALPVGHLAPAVLRTTLLLALTGLIITPLCLIKDVSKLAFTSSVGTAAVLATAAVVITRALDGTYAMGSSSALLAALPNELTPSFTRFSTWRVNAAAATLFSNLGLSFRAHYNVPSFYASLRNRSKARWARVCALAFGLLTTLYATMMGFGYALFGDASASNLLNNFAPSDRLAVGARAATGVSILVGYPLAFKGLYDATRGLGVTLAPSLPRPFARAARAIASEDNHVPLVLGLIAAATALALTLTDIAVPVGISGALLGAAVIYIFPALIDGAARQPRPAKVWATRVSCLLLPLGTFLGGIGTYVTLFK</sequence>
<evidence type="ECO:0000256" key="2">
    <source>
        <dbReference type="ARBA" id="ARBA00022692"/>
    </source>
</evidence>
<keyword evidence="3 6" id="KW-1133">Transmembrane helix</keyword>
<keyword evidence="5" id="KW-0175">Coiled coil</keyword>
<dbReference type="AlphaFoldDB" id="A0A6U7L8H5"/>
<evidence type="ECO:0000256" key="6">
    <source>
        <dbReference type="SAM" id="Phobius"/>
    </source>
</evidence>
<feature type="transmembrane region" description="Helical" evidence="6">
    <location>
        <begin position="242"/>
        <end position="264"/>
    </location>
</feature>